<organism evidence="1 2">
    <name type="scientific">Aspergillus pseudonomiae</name>
    <dbReference type="NCBI Taxonomy" id="1506151"/>
    <lineage>
        <taxon>Eukaryota</taxon>
        <taxon>Fungi</taxon>
        <taxon>Dikarya</taxon>
        <taxon>Ascomycota</taxon>
        <taxon>Pezizomycotina</taxon>
        <taxon>Eurotiomycetes</taxon>
        <taxon>Eurotiomycetidae</taxon>
        <taxon>Eurotiales</taxon>
        <taxon>Aspergillaceae</taxon>
        <taxon>Aspergillus</taxon>
        <taxon>Aspergillus subgen. Circumdati</taxon>
    </lineage>
</organism>
<sequence>MGGKEIRDPVIHGNPFPTSFQKCRWNSPRNEWAIPSKDGGRQSLTTQGFSMYSRVGQLGALSLSLCHIHDEVIIMSNNDSASVNKRMSIRWIDITVPWFFPRMMIHISPN</sequence>
<dbReference type="GeneID" id="43675711"/>
<dbReference type="Proteomes" id="UP000325579">
    <property type="component" value="Unassembled WGS sequence"/>
</dbReference>
<name>A0A5N7DMM3_9EURO</name>
<accession>A0A5N7DMM3</accession>
<protein>
    <submittedName>
        <fullName evidence="1">Uncharacterized protein</fullName>
    </submittedName>
</protein>
<evidence type="ECO:0000313" key="1">
    <source>
        <dbReference type="EMBL" id="KAE8407692.1"/>
    </source>
</evidence>
<gene>
    <name evidence="1" type="ORF">BDV37DRAFT_6560</name>
</gene>
<dbReference type="RefSeq" id="XP_031945011.1">
    <property type="nucleotide sequence ID" value="XM_032091020.1"/>
</dbReference>
<dbReference type="EMBL" id="ML736747">
    <property type="protein sequence ID" value="KAE8407692.1"/>
    <property type="molecule type" value="Genomic_DNA"/>
</dbReference>
<dbReference type="AlphaFoldDB" id="A0A5N7DMM3"/>
<reference evidence="1 2" key="1">
    <citation type="submission" date="2019-04" db="EMBL/GenBank/DDBJ databases">
        <authorList>
            <consortium name="DOE Joint Genome Institute"/>
            <person name="Mondo S."/>
            <person name="Kjaerbolling I."/>
            <person name="Vesth T."/>
            <person name="Frisvad J.C."/>
            <person name="Nybo J.L."/>
            <person name="Theobald S."/>
            <person name="Kildgaard S."/>
            <person name="Isbrandt T."/>
            <person name="Kuo A."/>
            <person name="Sato A."/>
            <person name="Lyhne E.K."/>
            <person name="Kogle M.E."/>
            <person name="Wiebenga A."/>
            <person name="Kun R.S."/>
            <person name="Lubbers R.J."/>
            <person name="Makela M.R."/>
            <person name="Barry K."/>
            <person name="Chovatia M."/>
            <person name="Clum A."/>
            <person name="Daum C."/>
            <person name="Haridas S."/>
            <person name="He G."/>
            <person name="LaButti K."/>
            <person name="Lipzen A."/>
            <person name="Riley R."/>
            <person name="Salamov A."/>
            <person name="Simmons B.A."/>
            <person name="Magnuson J.K."/>
            <person name="Henrissat B."/>
            <person name="Mortensen U.H."/>
            <person name="Larsen T.O."/>
            <person name="Devries R.P."/>
            <person name="Grigoriev I.V."/>
            <person name="Machida M."/>
            <person name="Baker S.E."/>
            <person name="Andersen M.R."/>
            <person name="Cantor M.N."/>
            <person name="Hua S.X."/>
        </authorList>
    </citation>
    <scope>NUCLEOTIDE SEQUENCE [LARGE SCALE GENOMIC DNA]</scope>
    <source>
        <strain evidence="1 2">CBS 119388</strain>
    </source>
</reference>
<evidence type="ECO:0000313" key="2">
    <source>
        <dbReference type="Proteomes" id="UP000325579"/>
    </source>
</evidence>
<accession>A0A5N6HUZ4</accession>
<proteinExistence type="predicted"/>
<keyword evidence="2" id="KW-1185">Reference proteome</keyword>